<dbReference type="SUPFAM" id="SSF52402">
    <property type="entry name" value="Adenine nucleotide alpha hydrolases-like"/>
    <property type="match status" value="1"/>
</dbReference>
<evidence type="ECO:0000256" key="1">
    <source>
        <dbReference type="ARBA" id="ARBA00007557"/>
    </source>
</evidence>
<feature type="domain" description="Electron transfer flavoprotein alpha/beta-subunit N-terminal" evidence="5">
    <location>
        <begin position="23"/>
        <end position="216"/>
    </location>
</feature>
<organism evidence="6">
    <name type="scientific">candidate division WOR-3 bacterium</name>
    <dbReference type="NCBI Taxonomy" id="2052148"/>
    <lineage>
        <taxon>Bacteria</taxon>
        <taxon>Bacteria division WOR-3</taxon>
    </lineage>
</organism>
<keyword evidence="3" id="KW-0813">Transport</keyword>
<evidence type="ECO:0000259" key="5">
    <source>
        <dbReference type="SMART" id="SM00893"/>
    </source>
</evidence>
<sequence length="257" mass="27589">MKIAVCLKQVPSTETKVRINTQDGRVDLSEVEWVINPYDEYAIETALRLREAHPGTTVTAVTYGPERARTALKTALAMGCDEAAHVCDEAAADAGWLDRGRVLAAALTGQGPFELVLCGKQAVDDDLAAVPQALARFLDWPHVAVVPAVELDAEAGQVTCRREVEGATEIVKVPLPCLVTIQKGAYEPRYPTLKGMMAAKRKEIPVLAPGDADRAPTPEVIAETLPPGRKPGRRLEGEPAEAAGELVRLLTEDAKVL</sequence>
<evidence type="ECO:0000313" key="6">
    <source>
        <dbReference type="EMBL" id="HDR00373.1"/>
    </source>
</evidence>
<evidence type="ECO:0000256" key="3">
    <source>
        <dbReference type="ARBA" id="ARBA00022448"/>
    </source>
</evidence>
<dbReference type="AlphaFoldDB" id="A0A7V0XFP5"/>
<evidence type="ECO:0000256" key="2">
    <source>
        <dbReference type="ARBA" id="ARBA00016797"/>
    </source>
</evidence>
<keyword evidence="4" id="KW-0249">Electron transport</keyword>
<accession>A0A7V0XFP5</accession>
<dbReference type="PANTHER" id="PTHR21294">
    <property type="entry name" value="ELECTRON TRANSFER FLAVOPROTEIN BETA-SUBUNIT"/>
    <property type="match status" value="1"/>
</dbReference>
<dbReference type="GO" id="GO:0009055">
    <property type="term" value="F:electron transfer activity"/>
    <property type="evidence" value="ECO:0007669"/>
    <property type="project" value="InterPro"/>
</dbReference>
<name>A0A7V0XFP5_UNCW3</name>
<protein>
    <recommendedName>
        <fullName evidence="2">Electron transfer flavoprotein subunit beta</fullName>
    </recommendedName>
</protein>
<proteinExistence type="inferred from homology"/>
<comment type="similarity">
    <text evidence="1">Belongs to the ETF beta-subunit/FixA family.</text>
</comment>
<reference evidence="6" key="1">
    <citation type="journal article" date="2020" name="mSystems">
        <title>Genome- and Community-Level Interaction Insights into Carbon Utilization and Element Cycling Functions of Hydrothermarchaeota in Hydrothermal Sediment.</title>
        <authorList>
            <person name="Zhou Z."/>
            <person name="Liu Y."/>
            <person name="Xu W."/>
            <person name="Pan J."/>
            <person name="Luo Z.H."/>
            <person name="Li M."/>
        </authorList>
    </citation>
    <scope>NUCLEOTIDE SEQUENCE [LARGE SCALE GENOMIC DNA]</scope>
    <source>
        <strain evidence="6">SpSt-1182</strain>
    </source>
</reference>
<dbReference type="Gene3D" id="3.40.50.620">
    <property type="entry name" value="HUPs"/>
    <property type="match status" value="1"/>
</dbReference>
<evidence type="ECO:0000256" key="4">
    <source>
        <dbReference type="ARBA" id="ARBA00022982"/>
    </source>
</evidence>
<dbReference type="InterPro" id="IPR033948">
    <property type="entry name" value="ETF_beta_N"/>
</dbReference>
<dbReference type="PIRSF" id="PIRSF000090">
    <property type="entry name" value="Beta-ETF"/>
    <property type="match status" value="1"/>
</dbReference>
<dbReference type="PANTHER" id="PTHR21294:SF8">
    <property type="entry name" value="ELECTRON TRANSFER FLAVOPROTEIN SUBUNIT BETA"/>
    <property type="match status" value="1"/>
</dbReference>
<dbReference type="InterPro" id="IPR012255">
    <property type="entry name" value="ETF_b"/>
</dbReference>
<gene>
    <name evidence="6" type="ORF">ENN51_08850</name>
</gene>
<dbReference type="CDD" id="cd01714">
    <property type="entry name" value="ETF_beta"/>
    <property type="match status" value="1"/>
</dbReference>
<dbReference type="Proteomes" id="UP000885672">
    <property type="component" value="Unassembled WGS sequence"/>
</dbReference>
<dbReference type="EMBL" id="DSBX01000341">
    <property type="protein sequence ID" value="HDR00373.1"/>
    <property type="molecule type" value="Genomic_DNA"/>
</dbReference>
<dbReference type="InterPro" id="IPR014729">
    <property type="entry name" value="Rossmann-like_a/b/a_fold"/>
</dbReference>
<comment type="caution">
    <text evidence="6">The sequence shown here is derived from an EMBL/GenBank/DDBJ whole genome shotgun (WGS) entry which is preliminary data.</text>
</comment>
<dbReference type="InterPro" id="IPR014730">
    <property type="entry name" value="ETF_a/b_N"/>
</dbReference>
<dbReference type="SMART" id="SM00893">
    <property type="entry name" value="ETF"/>
    <property type="match status" value="1"/>
</dbReference>
<dbReference type="Pfam" id="PF01012">
    <property type="entry name" value="ETF"/>
    <property type="match status" value="1"/>
</dbReference>